<keyword evidence="4" id="KW-0143">Chaperone</keyword>
<comment type="function">
    <text evidence="5">Co-chaperone that binds to numerous proteins and promotes their interaction with Hsp70 and Hsp90.</text>
</comment>
<dbReference type="EMBL" id="HAEH01020147">
    <property type="protein sequence ID" value="SBS10333.1"/>
    <property type="molecule type" value="Transcribed_RNA"/>
</dbReference>
<protein>
    <recommendedName>
        <fullName evidence="6">Hsp90 co-chaperone Cdc37-like 1</fullName>
    </recommendedName>
</protein>
<keyword evidence="9" id="KW-0131">Cell cycle</keyword>
<gene>
    <name evidence="9" type="primary">CDC37L1</name>
</gene>
<feature type="region of interest" description="Disordered" evidence="7">
    <location>
        <begin position="1"/>
        <end position="40"/>
    </location>
</feature>
<dbReference type="FunFam" id="1.20.58.610:FF:000001">
    <property type="entry name" value="Hsp90 co-chaperone Cdc37-like 1"/>
    <property type="match status" value="1"/>
</dbReference>
<dbReference type="SUPFAM" id="SSF101391">
    <property type="entry name" value="Hsp90 co-chaperone CDC37"/>
    <property type="match status" value="1"/>
</dbReference>
<evidence type="ECO:0000256" key="1">
    <source>
        <dbReference type="ARBA" id="ARBA00004496"/>
    </source>
</evidence>
<evidence type="ECO:0000256" key="2">
    <source>
        <dbReference type="ARBA" id="ARBA00006222"/>
    </source>
</evidence>
<dbReference type="InterPro" id="IPR013874">
    <property type="entry name" value="Cdc37_Hsp90-bd"/>
</dbReference>
<dbReference type="GO" id="GO:0051082">
    <property type="term" value="F:unfolded protein binding"/>
    <property type="evidence" value="ECO:0007669"/>
    <property type="project" value="TreeGrafter"/>
</dbReference>
<dbReference type="GO" id="GO:0006457">
    <property type="term" value="P:protein folding"/>
    <property type="evidence" value="ECO:0007669"/>
    <property type="project" value="TreeGrafter"/>
</dbReference>
<evidence type="ECO:0000256" key="3">
    <source>
        <dbReference type="ARBA" id="ARBA00022490"/>
    </source>
</evidence>
<accession>A0A1A8RYF2</accession>
<dbReference type="GO" id="GO:0005737">
    <property type="term" value="C:cytoplasm"/>
    <property type="evidence" value="ECO:0007669"/>
    <property type="project" value="UniProtKB-SubCell"/>
</dbReference>
<evidence type="ECO:0000256" key="5">
    <source>
        <dbReference type="ARBA" id="ARBA00037145"/>
    </source>
</evidence>
<dbReference type="InterPro" id="IPR004918">
    <property type="entry name" value="Cdc37"/>
</dbReference>
<dbReference type="PANTHER" id="PTHR12800:SF2">
    <property type="entry name" value="HSP90 CO-CHAPERONE CDC37-LIKE 1"/>
    <property type="match status" value="1"/>
</dbReference>
<dbReference type="GO" id="GO:0031072">
    <property type="term" value="F:heat shock protein binding"/>
    <property type="evidence" value="ECO:0007669"/>
    <property type="project" value="TreeGrafter"/>
</dbReference>
<keyword evidence="3" id="KW-0963">Cytoplasm</keyword>
<evidence type="ECO:0000313" key="9">
    <source>
        <dbReference type="EMBL" id="SBS10333.1"/>
    </source>
</evidence>
<sequence length="344" mass="39603">MEWLGNGASVQPNEESSGAPNSMSRAFSGRYPPQQPPPPPPSHLCDCAVASLCQSQQRCVKASIVSSWRLAEAQDQMCSLGVHSSESLEQERARTLACPTELTHTEEEWRCKESMLGRPGPCRSPVLCDTGSWDVFNKSIINVPNQPVEMDQDRCKTFLQKYEQELRHFGMLRRWDDSQRFLSDMPQLICEETANFLILWCIRLQQEEKEALMEQVAHQAVVMQFILEMASNSQQDPRGCFRQFFHKAKEGQEVYSEVFYLELETFKQRVREYSVKCKSDTLNIHQQSPVTNVRVDTKEPTNVIIQDAEFNMKHCLDAGLRTNTRKWTKDDSSETEDMRMMETS</sequence>
<dbReference type="SMART" id="SM01070">
    <property type="entry name" value="CDC37_M"/>
    <property type="match status" value="1"/>
</dbReference>
<dbReference type="InterPro" id="IPR038189">
    <property type="entry name" value="Cdc37_Hsp90-bd_sf"/>
</dbReference>
<comment type="subcellular location">
    <subcellularLocation>
        <location evidence="1">Cytoplasm</location>
    </subcellularLocation>
</comment>
<proteinExistence type="inferred from homology"/>
<reference evidence="9" key="2">
    <citation type="submission" date="2016-06" db="EMBL/GenBank/DDBJ databases">
        <title>The genome of a short-lived fish provides insights into sex chromosome evolution and the genetic control of aging.</title>
        <authorList>
            <person name="Reichwald K."/>
            <person name="Felder M."/>
            <person name="Petzold A."/>
            <person name="Koch P."/>
            <person name="Groth M."/>
            <person name="Platzer M."/>
        </authorList>
    </citation>
    <scope>NUCLEOTIDE SEQUENCE</scope>
    <source>
        <tissue evidence="9">Brain</tissue>
    </source>
</reference>
<evidence type="ECO:0000256" key="6">
    <source>
        <dbReference type="ARBA" id="ARBA00040086"/>
    </source>
</evidence>
<name>A0A1A8RYF2_9TELE</name>
<dbReference type="GO" id="GO:0051301">
    <property type="term" value="P:cell division"/>
    <property type="evidence" value="ECO:0007669"/>
    <property type="project" value="UniProtKB-KW"/>
</dbReference>
<dbReference type="PANTHER" id="PTHR12800">
    <property type="entry name" value="CDC37-RELATED"/>
    <property type="match status" value="1"/>
</dbReference>
<evidence type="ECO:0000259" key="8">
    <source>
        <dbReference type="SMART" id="SM01070"/>
    </source>
</evidence>
<feature type="compositionally biased region" description="Polar residues" evidence="7">
    <location>
        <begin position="8"/>
        <end position="25"/>
    </location>
</feature>
<dbReference type="Gene3D" id="1.20.58.610">
    <property type="entry name" value="Cdc37, Hsp90 binding domain"/>
    <property type="match status" value="1"/>
</dbReference>
<dbReference type="Pfam" id="PF08565">
    <property type="entry name" value="CDC37_M"/>
    <property type="match status" value="1"/>
</dbReference>
<feature type="domain" description="Cdc37 Hsp90 binding" evidence="8">
    <location>
        <begin position="132"/>
        <end position="283"/>
    </location>
</feature>
<organism evidence="9">
    <name type="scientific">Nothobranchius rachovii</name>
    <name type="common">bluefin notho</name>
    <dbReference type="NCBI Taxonomy" id="451742"/>
    <lineage>
        <taxon>Eukaryota</taxon>
        <taxon>Metazoa</taxon>
        <taxon>Chordata</taxon>
        <taxon>Craniata</taxon>
        <taxon>Vertebrata</taxon>
        <taxon>Euteleostomi</taxon>
        <taxon>Actinopterygii</taxon>
        <taxon>Neopterygii</taxon>
        <taxon>Teleostei</taxon>
        <taxon>Neoteleostei</taxon>
        <taxon>Acanthomorphata</taxon>
        <taxon>Ovalentaria</taxon>
        <taxon>Atherinomorphae</taxon>
        <taxon>Cyprinodontiformes</taxon>
        <taxon>Nothobranchiidae</taxon>
        <taxon>Nothobranchius</taxon>
    </lineage>
</organism>
<dbReference type="AlphaFoldDB" id="A0A1A8RYF2"/>
<dbReference type="GO" id="GO:0050821">
    <property type="term" value="P:protein stabilization"/>
    <property type="evidence" value="ECO:0007669"/>
    <property type="project" value="TreeGrafter"/>
</dbReference>
<keyword evidence="9" id="KW-0132">Cell division</keyword>
<dbReference type="GO" id="GO:0051087">
    <property type="term" value="F:protein-folding chaperone binding"/>
    <property type="evidence" value="ECO:0007669"/>
    <property type="project" value="TreeGrafter"/>
</dbReference>
<comment type="similarity">
    <text evidence="2">Belongs to the CDC37 family.</text>
</comment>
<evidence type="ECO:0000256" key="7">
    <source>
        <dbReference type="SAM" id="MobiDB-lite"/>
    </source>
</evidence>
<evidence type="ECO:0000256" key="4">
    <source>
        <dbReference type="ARBA" id="ARBA00023186"/>
    </source>
</evidence>
<reference evidence="9" key="1">
    <citation type="submission" date="2016-05" db="EMBL/GenBank/DDBJ databases">
        <authorList>
            <person name="Lavstsen T."/>
            <person name="Jespersen J.S."/>
        </authorList>
    </citation>
    <scope>NUCLEOTIDE SEQUENCE</scope>
    <source>
        <tissue evidence="9">Brain</tissue>
    </source>
</reference>